<dbReference type="EMBL" id="PDKB01000018">
    <property type="protein sequence ID" value="RBQ28286.1"/>
    <property type="molecule type" value="Genomic_DNA"/>
</dbReference>
<evidence type="ECO:0000313" key="6">
    <source>
        <dbReference type="Proteomes" id="UP000252669"/>
    </source>
</evidence>
<keyword evidence="2" id="KW-0067">ATP-binding</keyword>
<proteinExistence type="predicted"/>
<dbReference type="Proteomes" id="UP000252669">
    <property type="component" value="Unassembled WGS sequence"/>
</dbReference>
<gene>
    <name evidence="5" type="ORF">CRU91_09910</name>
</gene>
<dbReference type="InterPro" id="IPR029063">
    <property type="entry name" value="SAM-dependent_MTases_sf"/>
</dbReference>
<dbReference type="Pfam" id="PF13304">
    <property type="entry name" value="AAA_21"/>
    <property type="match status" value="1"/>
</dbReference>
<dbReference type="Gene3D" id="3.40.50.150">
    <property type="entry name" value="Vaccinia Virus protein VP39"/>
    <property type="match status" value="1"/>
</dbReference>
<dbReference type="PANTHER" id="PTHR43581">
    <property type="entry name" value="ATP/GTP PHOSPHATASE"/>
    <property type="match status" value="1"/>
</dbReference>
<feature type="coiled-coil region" evidence="3">
    <location>
        <begin position="44"/>
        <end position="151"/>
    </location>
</feature>
<dbReference type="PANTHER" id="PTHR43581:SF4">
    <property type="entry name" value="ATP_GTP PHOSPHATASE"/>
    <property type="match status" value="1"/>
</dbReference>
<name>A0A366MPU1_9BACT</name>
<dbReference type="OrthoDB" id="7024727at2"/>
<dbReference type="CDD" id="cd00267">
    <property type="entry name" value="ABC_ATPase"/>
    <property type="match status" value="1"/>
</dbReference>
<dbReference type="GO" id="GO:0016887">
    <property type="term" value="F:ATP hydrolysis activity"/>
    <property type="evidence" value="ECO:0007669"/>
    <property type="project" value="InterPro"/>
</dbReference>
<evidence type="ECO:0000256" key="3">
    <source>
        <dbReference type="SAM" id="Coils"/>
    </source>
</evidence>
<dbReference type="InterPro" id="IPR027417">
    <property type="entry name" value="P-loop_NTPase"/>
</dbReference>
<dbReference type="Gene3D" id="3.40.50.300">
    <property type="entry name" value="P-loop containing nucleotide triphosphate hydrolases"/>
    <property type="match status" value="2"/>
</dbReference>
<dbReference type="InterPro" id="IPR017871">
    <property type="entry name" value="ABC_transporter-like_CS"/>
</dbReference>
<dbReference type="InterPro" id="IPR051396">
    <property type="entry name" value="Bact_Antivir_Def_Nuclease"/>
</dbReference>
<comment type="caution">
    <text evidence="5">The sequence shown here is derived from an EMBL/GenBank/DDBJ whole genome shotgun (WGS) entry which is preliminary data.</text>
</comment>
<evidence type="ECO:0000313" key="5">
    <source>
        <dbReference type="EMBL" id="RBQ28286.1"/>
    </source>
</evidence>
<dbReference type="InterPro" id="IPR003959">
    <property type="entry name" value="ATPase_AAA_core"/>
</dbReference>
<dbReference type="PROSITE" id="PS00211">
    <property type="entry name" value="ABC_TRANSPORTER_1"/>
    <property type="match status" value="1"/>
</dbReference>
<evidence type="ECO:0000256" key="1">
    <source>
        <dbReference type="ARBA" id="ARBA00022741"/>
    </source>
</evidence>
<dbReference type="GO" id="GO:0005524">
    <property type="term" value="F:ATP binding"/>
    <property type="evidence" value="ECO:0007669"/>
    <property type="project" value="UniProtKB-KW"/>
</dbReference>
<keyword evidence="6" id="KW-1185">Reference proteome</keyword>
<keyword evidence="3" id="KW-0175">Coiled coil</keyword>
<dbReference type="SUPFAM" id="SSF52540">
    <property type="entry name" value="P-loop containing nucleoside triphosphate hydrolases"/>
    <property type="match status" value="1"/>
</dbReference>
<evidence type="ECO:0000256" key="2">
    <source>
        <dbReference type="ARBA" id="ARBA00022840"/>
    </source>
</evidence>
<dbReference type="CDD" id="cd02440">
    <property type="entry name" value="AdoMet_MTases"/>
    <property type="match status" value="1"/>
</dbReference>
<keyword evidence="1" id="KW-0547">Nucleotide-binding</keyword>
<organism evidence="5 6">
    <name type="scientific">Aliarcobacter vitoriensis</name>
    <dbReference type="NCBI Taxonomy" id="2011099"/>
    <lineage>
        <taxon>Bacteria</taxon>
        <taxon>Pseudomonadati</taxon>
        <taxon>Campylobacterota</taxon>
        <taxon>Epsilonproteobacteria</taxon>
        <taxon>Campylobacterales</taxon>
        <taxon>Arcobacteraceae</taxon>
        <taxon>Aliarcobacter</taxon>
    </lineage>
</organism>
<feature type="domain" description="ATPase AAA-type core" evidence="4">
    <location>
        <begin position="31"/>
        <end position="343"/>
    </location>
</feature>
<dbReference type="Pfam" id="PF13489">
    <property type="entry name" value="Methyltransf_23"/>
    <property type="match status" value="1"/>
</dbReference>
<accession>A0A366MPU1</accession>
<dbReference type="AlphaFoldDB" id="A0A366MPU1"/>
<dbReference type="RefSeq" id="WP_113895065.1">
    <property type="nucleotide sequence ID" value="NZ_JANJGA010000017.1"/>
</dbReference>
<reference evidence="5 6" key="1">
    <citation type="submission" date="2017-10" db="EMBL/GenBank/DDBJ databases">
        <title>Genomics of the genus Arcobacter.</title>
        <authorList>
            <person name="Perez-Cataluna A."/>
            <person name="Figueras M.J."/>
        </authorList>
    </citation>
    <scope>NUCLEOTIDE SEQUENCE [LARGE SCALE GENOMIC DNA]</scope>
    <source>
        <strain evidence="5 6">CECT 9230</strain>
    </source>
</reference>
<protein>
    <recommendedName>
        <fullName evidence="4">ATPase AAA-type core domain-containing protein</fullName>
    </recommendedName>
</protein>
<sequence>MKITEVNLIENITNPVGLNPISMKKIGNMVLLAGKNGSGKTRLLNIIRSQAENIQNEINQRNNAKRNIDLYRKNIENQVGQKQQLELNIQQYENSINTLKQQIENQVGQRQQLKLNIQQYENSINSSKQQIENQPKEKEKWEKEIAKLDELLKTPIPIILENDQLNVAVVDFVPNRIQLEDWANKSKQSWMQIANQATNIGVLHLDQSTIPLIQKVMETWFNTTHPMTEISQEEKDFAVAEYERLQSIIKSFIGAEIGWNKEGYSTLFGKPIAQAQLSAGQRVLLQLCVAIFAQGGNLSNYIIFMDEPENHLHPSAVIDLLDTIKKHNPNGQIWIATHSIPLLSHFDASSLWFVEDGIVKHSGKKPELVLKSLLGDEDRIQKLRDFTSLPSELARNRFTFECLCPPMVLETDSRDPQSKQLNEQLKIIWNNKNSINLLDFGAGKGRMIANLSDYPTVSKETLNYHAFEPFDTNKDDCLKNIALCYDDAENRYHTSIETLRTKVDDNYFDVVVLSNVLHEIPHSQWHSIFSNIKQLLKSDGYLLLIEDCLIPIGELPHSNGFIVFNTLHLMKLLKIRADDTNFIKHDARFDSIEQRGRLMAHLIPQSYLTNISIDTIKEALKELKQSARTEIQRIRTETPSYSNGLAHGFWIQQLANAELCLTELGEN</sequence>
<evidence type="ECO:0000259" key="4">
    <source>
        <dbReference type="Pfam" id="PF13304"/>
    </source>
</evidence>
<dbReference type="SUPFAM" id="SSF53335">
    <property type="entry name" value="S-adenosyl-L-methionine-dependent methyltransferases"/>
    <property type="match status" value="1"/>
</dbReference>